<dbReference type="PROSITE" id="PS51257">
    <property type="entry name" value="PROKAR_LIPOPROTEIN"/>
    <property type="match status" value="1"/>
</dbReference>
<feature type="signal peptide" evidence="1">
    <location>
        <begin position="1"/>
        <end position="20"/>
    </location>
</feature>
<dbReference type="EMBL" id="WLZY01000003">
    <property type="protein sequence ID" value="NDL57563.1"/>
    <property type="molecule type" value="Genomic_DNA"/>
</dbReference>
<evidence type="ECO:0000313" key="3">
    <source>
        <dbReference type="Proteomes" id="UP000460435"/>
    </source>
</evidence>
<protein>
    <recommendedName>
        <fullName evidence="4">DUF3558 domain-containing protein</fullName>
    </recommendedName>
</protein>
<dbReference type="RefSeq" id="WP_162450254.1">
    <property type="nucleotide sequence ID" value="NZ_WLZY01000003.1"/>
</dbReference>
<comment type="caution">
    <text evidence="2">The sequence shown here is derived from an EMBL/GenBank/DDBJ whole genome shotgun (WGS) entry which is preliminary data.</text>
</comment>
<reference evidence="2 3" key="1">
    <citation type="submission" date="2019-11" db="EMBL/GenBank/DDBJ databases">
        <authorList>
            <person name="Li X.-J."/>
            <person name="Feng X.-M."/>
        </authorList>
    </citation>
    <scope>NUCLEOTIDE SEQUENCE [LARGE SCALE GENOMIC DNA]</scope>
    <source>
        <strain evidence="2 3">XMNu-373</strain>
    </source>
</reference>
<evidence type="ECO:0000256" key="1">
    <source>
        <dbReference type="SAM" id="SignalP"/>
    </source>
</evidence>
<keyword evidence="3" id="KW-1185">Reference proteome</keyword>
<dbReference type="AlphaFoldDB" id="A0A7K3M2N5"/>
<accession>A0A7K3M2N5</accession>
<dbReference type="Proteomes" id="UP000460435">
    <property type="component" value="Unassembled WGS sequence"/>
</dbReference>
<organism evidence="2 3">
    <name type="scientific">Phytoactinopolyspora mesophila</name>
    <dbReference type="NCBI Taxonomy" id="2650750"/>
    <lineage>
        <taxon>Bacteria</taxon>
        <taxon>Bacillati</taxon>
        <taxon>Actinomycetota</taxon>
        <taxon>Actinomycetes</taxon>
        <taxon>Jiangellales</taxon>
        <taxon>Jiangellaceae</taxon>
        <taxon>Phytoactinopolyspora</taxon>
    </lineage>
</organism>
<evidence type="ECO:0000313" key="2">
    <source>
        <dbReference type="EMBL" id="NDL57563.1"/>
    </source>
</evidence>
<proteinExistence type="predicted"/>
<evidence type="ECO:0008006" key="4">
    <source>
        <dbReference type="Google" id="ProtNLM"/>
    </source>
</evidence>
<feature type="chain" id="PRO_5039578270" description="DUF3558 domain-containing protein" evidence="1">
    <location>
        <begin position="21"/>
        <end position="161"/>
    </location>
</feature>
<gene>
    <name evidence="2" type="ORF">F7O44_10800</name>
</gene>
<name>A0A7K3M2N5_9ACTN</name>
<keyword evidence="1" id="KW-0732">Signal</keyword>
<sequence length="161" mass="17365">MRLRQFVIVAVAPVFAGTLAACGGDDDATPSDPTQAMFDNLPDCDRVPMDEAPEVEPDVSGLVLPEGARITSVLEQGPLTSVEGTIRMTPLDVRADYEQRDDVELLRIEDEVFEAEVLIRAAGQRMYLLAAALCADGTSLSVVIGPDTEDADLPEFRSDLE</sequence>